<evidence type="ECO:0000313" key="1">
    <source>
        <dbReference type="EMBL" id="AWN05840.1"/>
    </source>
</evidence>
<accession>A0A2U8UQG6</accession>
<proteinExistence type="predicted"/>
<gene>
    <name evidence="1" type="primary">78</name>
    <name evidence="1" type="ORF">SEA_PRIAMO_78</name>
</gene>
<dbReference type="Proteomes" id="UP000246233">
    <property type="component" value="Segment"/>
</dbReference>
<dbReference type="GeneID" id="64869185"/>
<keyword evidence="2" id="KW-1185">Reference proteome</keyword>
<sequence>MPLNALGKLFPGFDHAKQEELAGEPAWLYAWSMEAWSREDPTMRASYLLVYRSPLVKSTDPEYQPVRDVILEADRMDVLARGTFEDPNMMFGEGEYILHRLAGADFTSKFSLEEIRAVIAQAFTGAPA</sequence>
<dbReference type="Pfam" id="PF17429">
    <property type="entry name" value="GP70"/>
    <property type="match status" value="1"/>
</dbReference>
<organism evidence="1 2">
    <name type="scientific">Mycobacterium phage Priamo</name>
    <dbReference type="NCBI Taxonomy" id="2182403"/>
    <lineage>
        <taxon>Viruses</taxon>
        <taxon>Duplodnaviria</taxon>
        <taxon>Heunggongvirae</taxon>
        <taxon>Uroviricota</taxon>
        <taxon>Caudoviricetes</taxon>
        <taxon>Gladiatorvirus</taxon>
        <taxon>Gladiatorvirus priamo</taxon>
    </lineage>
</organism>
<reference evidence="2" key="1">
    <citation type="submission" date="2018-04" db="EMBL/GenBank/DDBJ databases">
        <authorList>
            <person name="Gomez-Rosado J.O."/>
            <person name="Gonzalez-Garcia E.M."/>
            <person name="Gonzalez-Leon M.A."/>
            <person name="Gonzalez-Rodriguez J."/>
            <person name="Gonzalez-Santos L.I."/>
            <person name="Goveo-Rivera I.A."/>
            <person name="Gutierrez-Silva J.C."/>
            <person name="Issa-Mahmud S."/>
            <person name="Lopez-Llera J.N."/>
            <person name="Marrero-Visalden G."/>
            <person name="Muyet-Blasini E."/>
            <person name="Ortiz-Torres X.D."/>
            <person name="Palacios-Vallejo J.G."/>
            <person name="Pichardo-Gonzalez P.A."/>
            <person name="Pou-Acosta P.M."/>
            <person name="Velez-Velazquez R.M."/>
            <person name="Fernandez-Martinez M."/>
            <person name="Maldonado-Vazquez N."/>
            <person name="Rubin M."/>
            <person name="Vazquez E."/>
            <person name="Garlena R.A."/>
            <person name="Russell D.A."/>
            <person name="Pope W.H."/>
            <person name="Jacobs-Sera D."/>
            <person name="Hatfull G.F."/>
        </authorList>
    </citation>
    <scope>NUCLEOTIDE SEQUENCE [LARGE SCALE GENOMIC DNA]</scope>
</reference>
<name>A0A2U8UQG6_9CAUD</name>
<dbReference type="RefSeq" id="YP_010061302.1">
    <property type="nucleotide sequence ID" value="NC_054781.1"/>
</dbReference>
<dbReference type="InterPro" id="IPR035405">
    <property type="entry name" value="GP70"/>
</dbReference>
<evidence type="ECO:0000313" key="2">
    <source>
        <dbReference type="Proteomes" id="UP000246233"/>
    </source>
</evidence>
<dbReference type="EMBL" id="MH155876">
    <property type="protein sequence ID" value="AWN05840.1"/>
    <property type="molecule type" value="Genomic_DNA"/>
</dbReference>
<dbReference type="KEGG" id="vg:64869185"/>
<protein>
    <submittedName>
        <fullName evidence="1">Uncharacterized protein</fullName>
    </submittedName>
</protein>